<reference evidence="2" key="1">
    <citation type="submission" date="2021-02" db="EMBL/GenBank/DDBJ databases">
        <authorList>
            <person name="Dougan E. K."/>
            <person name="Rhodes N."/>
            <person name="Thang M."/>
            <person name="Chan C."/>
        </authorList>
    </citation>
    <scope>NUCLEOTIDE SEQUENCE</scope>
</reference>
<feature type="non-terminal residue" evidence="2">
    <location>
        <position position="1"/>
    </location>
</feature>
<feature type="domain" description="ATPase dynein-related AAA" evidence="1">
    <location>
        <begin position="5"/>
        <end position="99"/>
    </location>
</feature>
<dbReference type="InterPro" id="IPR039891">
    <property type="entry name" value="VWA8"/>
</dbReference>
<dbReference type="Pfam" id="PF07728">
    <property type="entry name" value="AAA_5"/>
    <property type="match status" value="1"/>
</dbReference>
<sequence>ATLVGGKVVWEDSPLVQAVRFGRTLVIDEADKAPLEVVCILKGLVEDGEMTLSDGRRILRDPGPSVDDKVIAINPRFKMFLLANRPGFPFQGNDLFRETGDVYAPHVIENPDLESEVQLLAGYAPGVDSSVLRRLSSAFTELRKQVDEGVLAYPYSTRELVNVSKHLQQFPSQSVGDALRDILDFDRHDDHALKTLRDVLLRWGIPLDAASGSLGTDGSAEAGDRLETAKERRLPAPEFAERWLLHRVDWVPKVSPMEVEVRSCSYMLDIRKAQKLEVAQGSRASRFTEELRRWRLPLGTSQYDAEVALEAVVLPGSGTLCVLAEKTSTGSISVLVQELSDEGSGAGAGTCDRLELSFGLRSPTGNQHR</sequence>
<dbReference type="Proteomes" id="UP000626109">
    <property type="component" value="Unassembled WGS sequence"/>
</dbReference>
<dbReference type="InterPro" id="IPR011704">
    <property type="entry name" value="ATPase_dyneun-rel_AAA"/>
</dbReference>
<dbReference type="AlphaFoldDB" id="A0A813KKE1"/>
<gene>
    <name evidence="2" type="ORF">PGLA2088_LOCUS32825</name>
</gene>
<dbReference type="GO" id="GO:0005737">
    <property type="term" value="C:cytoplasm"/>
    <property type="evidence" value="ECO:0007669"/>
    <property type="project" value="TreeGrafter"/>
</dbReference>
<dbReference type="GO" id="GO:0005524">
    <property type="term" value="F:ATP binding"/>
    <property type="evidence" value="ECO:0007669"/>
    <property type="project" value="InterPro"/>
</dbReference>
<dbReference type="GO" id="GO:0016887">
    <property type="term" value="F:ATP hydrolysis activity"/>
    <property type="evidence" value="ECO:0007669"/>
    <property type="project" value="InterPro"/>
</dbReference>
<dbReference type="PANTHER" id="PTHR21610">
    <property type="entry name" value="VON WILLEBRAND FACTOR A DOMAIN-CONTAINING PROTEIN 8"/>
    <property type="match status" value="1"/>
</dbReference>
<comment type="caution">
    <text evidence="2">The sequence shown here is derived from an EMBL/GenBank/DDBJ whole genome shotgun (WGS) entry which is preliminary data.</text>
</comment>
<dbReference type="PANTHER" id="PTHR21610:SF9">
    <property type="entry name" value="VON WILLEBRAND FACTOR A DOMAIN-CONTAINING PROTEIN 8"/>
    <property type="match status" value="1"/>
</dbReference>
<accession>A0A813KKE1</accession>
<dbReference type="InterPro" id="IPR027417">
    <property type="entry name" value="P-loop_NTPase"/>
</dbReference>
<evidence type="ECO:0000313" key="3">
    <source>
        <dbReference type="Proteomes" id="UP000626109"/>
    </source>
</evidence>
<dbReference type="SUPFAM" id="SSF52540">
    <property type="entry name" value="P-loop containing nucleoside triphosphate hydrolases"/>
    <property type="match status" value="1"/>
</dbReference>
<evidence type="ECO:0000259" key="1">
    <source>
        <dbReference type="Pfam" id="PF07728"/>
    </source>
</evidence>
<name>A0A813KKE1_POLGL</name>
<dbReference type="EMBL" id="CAJNNW010030423">
    <property type="protein sequence ID" value="CAE8703427.1"/>
    <property type="molecule type" value="Genomic_DNA"/>
</dbReference>
<organism evidence="2 3">
    <name type="scientific">Polarella glacialis</name>
    <name type="common">Dinoflagellate</name>
    <dbReference type="NCBI Taxonomy" id="89957"/>
    <lineage>
        <taxon>Eukaryota</taxon>
        <taxon>Sar</taxon>
        <taxon>Alveolata</taxon>
        <taxon>Dinophyceae</taxon>
        <taxon>Suessiales</taxon>
        <taxon>Suessiaceae</taxon>
        <taxon>Polarella</taxon>
    </lineage>
</organism>
<feature type="non-terminal residue" evidence="2">
    <location>
        <position position="369"/>
    </location>
</feature>
<protein>
    <recommendedName>
        <fullName evidence="1">ATPase dynein-related AAA domain-containing protein</fullName>
    </recommendedName>
</protein>
<proteinExistence type="predicted"/>
<evidence type="ECO:0000313" key="2">
    <source>
        <dbReference type="EMBL" id="CAE8703427.1"/>
    </source>
</evidence>